<dbReference type="EMBL" id="JAMQAW010000023">
    <property type="protein sequence ID" value="MCM2390181.1"/>
    <property type="molecule type" value="Genomic_DNA"/>
</dbReference>
<name>A0ABT0UPA8_9ACTN</name>
<organism evidence="1 2">
    <name type="scientific">Streptomyces albipurpureus</name>
    <dbReference type="NCBI Taxonomy" id="2897419"/>
    <lineage>
        <taxon>Bacteria</taxon>
        <taxon>Bacillati</taxon>
        <taxon>Actinomycetota</taxon>
        <taxon>Actinomycetes</taxon>
        <taxon>Kitasatosporales</taxon>
        <taxon>Streptomycetaceae</taxon>
        <taxon>Streptomyces</taxon>
    </lineage>
</organism>
<dbReference type="Proteomes" id="UP001431429">
    <property type="component" value="Unassembled WGS sequence"/>
</dbReference>
<proteinExistence type="predicted"/>
<comment type="caution">
    <text evidence="1">The sequence shown here is derived from an EMBL/GenBank/DDBJ whole genome shotgun (WGS) entry which is preliminary data.</text>
</comment>
<dbReference type="RefSeq" id="WP_250920510.1">
    <property type="nucleotide sequence ID" value="NZ_JAMQAW010000023.1"/>
</dbReference>
<gene>
    <name evidence="1" type="ORF">NBG84_18105</name>
</gene>
<reference evidence="1" key="1">
    <citation type="submission" date="2022-06" db="EMBL/GenBank/DDBJ databases">
        <title>Genome public.</title>
        <authorList>
            <person name="Sun Q."/>
        </authorList>
    </citation>
    <scope>NUCLEOTIDE SEQUENCE</scope>
    <source>
        <strain evidence="1">CWNU-1</strain>
    </source>
</reference>
<keyword evidence="2" id="KW-1185">Reference proteome</keyword>
<evidence type="ECO:0000313" key="2">
    <source>
        <dbReference type="Proteomes" id="UP001431429"/>
    </source>
</evidence>
<sequence>MKDGESEVDPDLVRGVVAVVLVGEAALCAVGAGESLTLALVDGALLPLVRGGPAAAW</sequence>
<accession>A0ABT0UPA8</accession>
<protein>
    <submittedName>
        <fullName evidence="1">Uncharacterized protein</fullName>
    </submittedName>
</protein>
<evidence type="ECO:0000313" key="1">
    <source>
        <dbReference type="EMBL" id="MCM2390181.1"/>
    </source>
</evidence>